<dbReference type="InterPro" id="IPR006059">
    <property type="entry name" value="SBP"/>
</dbReference>
<dbReference type="InterPro" id="IPR050490">
    <property type="entry name" value="Bact_solute-bd_prot1"/>
</dbReference>
<keyword evidence="3" id="KW-1185">Reference proteome</keyword>
<dbReference type="Pfam" id="PF13416">
    <property type="entry name" value="SBP_bac_8"/>
    <property type="match status" value="1"/>
</dbReference>
<accession>A0A6C0P8W3</accession>
<dbReference type="AlphaFoldDB" id="A0A6C0P8W3"/>
<dbReference type="SUPFAM" id="SSF53850">
    <property type="entry name" value="Periplasmic binding protein-like II"/>
    <property type="match status" value="1"/>
</dbReference>
<dbReference type="PANTHER" id="PTHR43649:SF17">
    <property type="entry name" value="ABC TRANSPORTER SOLUTE BINDING PROTEIN-SUGAR TRANSPORT"/>
    <property type="match status" value="1"/>
</dbReference>
<gene>
    <name evidence="2" type="ORF">GZH47_00890</name>
</gene>
<feature type="domain" description="DUF3502" evidence="1">
    <location>
        <begin position="443"/>
        <end position="501"/>
    </location>
</feature>
<dbReference type="Proteomes" id="UP000479114">
    <property type="component" value="Chromosome"/>
</dbReference>
<protein>
    <submittedName>
        <fullName evidence="2">Extracellular solute-binding protein</fullName>
    </submittedName>
</protein>
<proteinExistence type="predicted"/>
<dbReference type="KEGG" id="prz:GZH47_00890"/>
<dbReference type="Gene3D" id="3.40.190.10">
    <property type="entry name" value="Periplasmic binding protein-like II"/>
    <property type="match status" value="2"/>
</dbReference>
<reference evidence="2 3" key="1">
    <citation type="submission" date="2020-02" db="EMBL/GenBank/DDBJ databases">
        <title>Paenibacillus sp. nov., isolated from rhizosphere soil of tomato.</title>
        <authorList>
            <person name="Weon H.-Y."/>
            <person name="Lee S.A."/>
        </authorList>
    </citation>
    <scope>NUCLEOTIDE SEQUENCE [LARGE SCALE GENOMIC DNA]</scope>
    <source>
        <strain evidence="2 3">14171R-81</strain>
    </source>
</reference>
<evidence type="ECO:0000313" key="2">
    <source>
        <dbReference type="EMBL" id="QHW34856.1"/>
    </source>
</evidence>
<sequence length="506" mass="56886">MLQFGLSACNGDRNIGTVDMAAEPDVSPASTSAERNPQEQEVTLSFYFGGDKKSATDEVWSNVSEYVKSRGLNVNFAIHYIPWPDYSGKLLAMAASGDNWDLNFDSDNSFQQMAARGSYLALNDLLPKYAPHLYAMYRDKNTLASATVDGAIVGMPWNVKMNQRVYAGWREDLADEAGIVRAPGSVRTIGDVDALLHDLKKAYPNAKLSRTSALPLYVVRDEWVDLGFHGLGFYMNDPNLTVRAIEQQPFYEEAAVMSKRWYDDQILNRDVLLDTESAADQWRNGKMLFTITSHEWAYAADPGFVDASYKQQMSLIYPDKKFVNRSSIANVLAINRNSDHADRVLRFLDMLETDRRLYDLVIYGIEGKTYVLNGNTALYPGDMRFSTSNYMDWGGQWAFWNLAYMRPTETYPAGFWAEESNFAELPTNVPSPVDGIFLSDSAIVDDLAKRDQIYEDVGKPIEYGTVPDIDPSIAAYIQKQKAGGLDSIIANVQKQVDQYIAARIRE</sequence>
<name>A0A6C0P8W3_9BACL</name>
<dbReference type="PANTHER" id="PTHR43649">
    <property type="entry name" value="ARABINOSE-BINDING PROTEIN-RELATED"/>
    <property type="match status" value="1"/>
</dbReference>
<organism evidence="2 3">
    <name type="scientific">Paenibacillus rhizovicinus</name>
    <dbReference type="NCBI Taxonomy" id="2704463"/>
    <lineage>
        <taxon>Bacteria</taxon>
        <taxon>Bacillati</taxon>
        <taxon>Bacillota</taxon>
        <taxon>Bacilli</taxon>
        <taxon>Bacillales</taxon>
        <taxon>Paenibacillaceae</taxon>
        <taxon>Paenibacillus</taxon>
    </lineage>
</organism>
<dbReference type="Pfam" id="PF12010">
    <property type="entry name" value="DUF3502"/>
    <property type="match status" value="1"/>
</dbReference>
<evidence type="ECO:0000313" key="3">
    <source>
        <dbReference type="Proteomes" id="UP000479114"/>
    </source>
</evidence>
<dbReference type="EMBL" id="CP048286">
    <property type="protein sequence ID" value="QHW34856.1"/>
    <property type="molecule type" value="Genomic_DNA"/>
</dbReference>
<evidence type="ECO:0000259" key="1">
    <source>
        <dbReference type="Pfam" id="PF12010"/>
    </source>
</evidence>
<dbReference type="InterPro" id="IPR022627">
    <property type="entry name" value="DUF3502"/>
</dbReference>